<name>A0A2N3VDQ7_9NOCA</name>
<reference evidence="3 4" key="1">
    <citation type="submission" date="2017-12" db="EMBL/GenBank/DDBJ databases">
        <title>Sequencing the genomes of 1000 Actinobacteria strains.</title>
        <authorList>
            <person name="Klenk H.-P."/>
        </authorList>
    </citation>
    <scope>NUCLEOTIDE SEQUENCE [LARGE SCALE GENOMIC DNA]</scope>
    <source>
        <strain evidence="3 4">DSM 44489</strain>
    </source>
</reference>
<protein>
    <submittedName>
        <fullName evidence="3">Uncharacterized protein</fullName>
    </submittedName>
</protein>
<proteinExistence type="predicted"/>
<feature type="compositionally biased region" description="Basic and acidic residues" evidence="1">
    <location>
        <begin position="75"/>
        <end position="85"/>
    </location>
</feature>
<evidence type="ECO:0000313" key="4">
    <source>
        <dbReference type="Proteomes" id="UP000233766"/>
    </source>
</evidence>
<evidence type="ECO:0000256" key="1">
    <source>
        <dbReference type="SAM" id="MobiDB-lite"/>
    </source>
</evidence>
<accession>A0A2N3VDQ7</accession>
<dbReference type="AlphaFoldDB" id="A0A2N3VDQ7"/>
<feature type="transmembrane region" description="Helical" evidence="2">
    <location>
        <begin position="122"/>
        <end position="144"/>
    </location>
</feature>
<feature type="region of interest" description="Disordered" evidence="1">
    <location>
        <begin position="53"/>
        <end position="95"/>
    </location>
</feature>
<comment type="caution">
    <text evidence="3">The sequence shown here is derived from an EMBL/GenBank/DDBJ whole genome shotgun (WGS) entry which is preliminary data.</text>
</comment>
<organism evidence="3 4">
    <name type="scientific">Nocardia fluminea</name>
    <dbReference type="NCBI Taxonomy" id="134984"/>
    <lineage>
        <taxon>Bacteria</taxon>
        <taxon>Bacillati</taxon>
        <taxon>Actinomycetota</taxon>
        <taxon>Actinomycetes</taxon>
        <taxon>Mycobacteriales</taxon>
        <taxon>Nocardiaceae</taxon>
        <taxon>Nocardia</taxon>
    </lineage>
</organism>
<keyword evidence="2" id="KW-0812">Transmembrane</keyword>
<keyword evidence="4" id="KW-1185">Reference proteome</keyword>
<evidence type="ECO:0000313" key="3">
    <source>
        <dbReference type="EMBL" id="PKV79759.1"/>
    </source>
</evidence>
<dbReference type="EMBL" id="PJMW01000002">
    <property type="protein sequence ID" value="PKV79759.1"/>
    <property type="molecule type" value="Genomic_DNA"/>
</dbReference>
<keyword evidence="2" id="KW-0472">Membrane</keyword>
<sequence length="183" mass="18730">MTLARLGAVTNRHQPVRAPGIARALAVLMLLAGIVAMHSAVFGTAHASDSAHAQQALTVAPSGPSVTRPAGTNEHSADHATEHSTPDSPVLAGAPPAAVTLPAAAPADPHTGCGATGCEEHAAVHGCVFVLAALAIALTLVLLYRLGDTAEAARHTSTAWRGRRERPPPWTVLTLSQLAILRI</sequence>
<gene>
    <name evidence="3" type="ORF">ATK86_4172</name>
</gene>
<evidence type="ECO:0000256" key="2">
    <source>
        <dbReference type="SAM" id="Phobius"/>
    </source>
</evidence>
<dbReference type="Proteomes" id="UP000233766">
    <property type="component" value="Unassembled WGS sequence"/>
</dbReference>
<keyword evidence="2" id="KW-1133">Transmembrane helix</keyword>